<name>A0A098C4Q6_9BACT</name>
<dbReference type="OrthoDB" id="9766750at2"/>
<gene>
    <name evidence="1" type="ORF">ING2E5B_2174</name>
</gene>
<protein>
    <recommendedName>
        <fullName evidence="3">Helix-hairpin-helix domain-containing protein</fullName>
    </recommendedName>
</protein>
<keyword evidence="2" id="KW-1185">Reference proteome</keyword>
<dbReference type="PATRIC" id="fig|1562970.3.peg.2148"/>
<dbReference type="KEGG" id="pbt:ING2E5B_2174"/>
<organism evidence="1 2">
    <name type="scientific">Fermentimonas caenicola</name>
    <dbReference type="NCBI Taxonomy" id="1562970"/>
    <lineage>
        <taxon>Bacteria</taxon>
        <taxon>Pseudomonadati</taxon>
        <taxon>Bacteroidota</taxon>
        <taxon>Bacteroidia</taxon>
        <taxon>Bacteroidales</taxon>
        <taxon>Dysgonomonadaceae</taxon>
        <taxon>Fermentimonas</taxon>
    </lineage>
</organism>
<proteinExistence type="predicted"/>
<evidence type="ECO:0000313" key="1">
    <source>
        <dbReference type="EMBL" id="CEA16902.1"/>
    </source>
</evidence>
<evidence type="ECO:0000313" key="2">
    <source>
        <dbReference type="Proteomes" id="UP000032417"/>
    </source>
</evidence>
<accession>A0A098C4Q6</accession>
<reference evidence="1 2" key="1">
    <citation type="submission" date="2014-08" db="EMBL/GenBank/DDBJ databases">
        <authorList>
            <person name="Wibberg D."/>
        </authorList>
    </citation>
    <scope>NUCLEOTIDE SEQUENCE [LARGE SCALE GENOMIC DNA]</scope>
    <source>
        <strain evidence="2">ING2-E5B</strain>
    </source>
</reference>
<dbReference type="EMBL" id="LN515532">
    <property type="protein sequence ID" value="CEA16902.1"/>
    <property type="molecule type" value="Genomic_DNA"/>
</dbReference>
<dbReference type="STRING" id="1562970.ING2E5B_2174"/>
<dbReference type="SUPFAM" id="SSF47781">
    <property type="entry name" value="RuvA domain 2-like"/>
    <property type="match status" value="1"/>
</dbReference>
<sequence>MKITIYSIFLIFYLFTFKVAGQNENWREYLSQLAEEEIENSVVIENMYEELLNLETNPLNLNTVKKEELESIPLLSSEEVNMIFDFLKHNRPVMTVYELRNVKKLSYRTIQLIIPFFYVGEEDSDSNREYKFSQHDIQIRFDKTLTPRAGYGSFSDSILERYPNRKYRGEDFYNSVRYSLKYREKIQMGITAEKDAGEPLLKQGYKKGYDHYGFHFIINNSGRLKTLAIGDYRISFGQGLILNNDFPGSKSWSIDNVTRRTTGPKRHFSTTEYGFFRGGAAMFEFNNVSLTAFYSNRLIDTNISDSGEITSFKTDGLHRTPLEISKKKNTREQVIGTNINYRYNRFQTGISGVYHIYNKMYNPVLRDYNKYYLRDQSNLNASIDYSYQLPGFILAGETAIAKNGAVATINSLQYRPVTDISFTLLYRKYPITYNALHAQAFSEGSRVQNENGIFIATAFKPVKRLTVNSYLDLVRFPWKKYGVNGPSKAMDLYFKSSYTFSEHSHIEARYKFKRKEKNLDNPELEEKSVLPYITNKLRLRYNHEYDSGWNLRTTVDFAQYTAKYQPSERGIMISQNIAYRGESPLKGDAYLAWFNTDTYNSRLYSYERNLLSTFYMPFFYGKGVRLALSAKYEITSSLTISAKAGYTNYFNRDVIGSGTELINGNSRTDIFTYIRWRF</sequence>
<dbReference type="InterPro" id="IPR010994">
    <property type="entry name" value="RuvA_2-like"/>
</dbReference>
<dbReference type="AlphaFoldDB" id="A0A098C4Q6"/>
<dbReference type="HOGENOM" id="CLU_024854_0_0_10"/>
<evidence type="ECO:0008006" key="3">
    <source>
        <dbReference type="Google" id="ProtNLM"/>
    </source>
</evidence>
<dbReference type="Proteomes" id="UP000032417">
    <property type="component" value="Chromosome 1"/>
</dbReference>